<sequence>MKRAGTLSFNVKPQVSNGSKANRTEYGTDPAKAMEHLRQFMIASAGSVLRAWMDFFDQDMDHRISKTEFSKGMRELGYTGDVFQLFSVLDDDGSNELTLDEIDMKQSSIWRNFRVFAAAMFKSEEDLLQRCADWALDVSPSLAKLRADRPRVDRLTREEFCVGMRKSGWTWSVADLNWIFDALHDQTDQLLKADGLRWLPIELVRKQKKLEAKARSSKYQALQSRTDVSAQAKHRHFERFKAYLRKKYGNLIRAWRQALSQTDSMVLSKLHFLKAASRLGFAKESKDLWKALDKDDSGSASIDELDPKNAEVLAQFKVWMTKKFGGVREAFSAIDSDSTRFISSSEFLSALQRFEFPRPSRQLFSHFDKDGDGKIVLDDVLFLESWNPLPFLVVLPNFKAKNEIKKLILVRTGQYMKAWRRLLDKDATNRCNWYEFKDACQVLGYSGDVAGAWRAFDDDLSGYISLKEIDEESALVLSNFRKWSSLEFGSMKSLFKVFDADCSGSLTFQEFRSACHIYGYDGSVRAIFSALDVDQQGTLTMKEVLFLDDWDDGEEEEGDGPQPGALVPRQAKAYHGPSTWQLTDPPARAREVIKRKRDLHGRAMPDIPRVQLCKGDESSSKFWPEKSQSAREPRLHSRQKSFATANSRTFEDWARRTSTPSKSIMSLDWQEDPLSTCMMMEQVGLPSVSSAWCDLPLKDLQRTDLHQGSLGKPLSATWSPSSSAKPTLDDLLTPAPLRKAALARVKRTSIDARPATSDCSARGRIQPG</sequence>
<dbReference type="Pfam" id="PF13833">
    <property type="entry name" value="EF-hand_8"/>
    <property type="match status" value="1"/>
</dbReference>
<dbReference type="Proteomes" id="UP001178507">
    <property type="component" value="Unassembled WGS sequence"/>
</dbReference>
<dbReference type="InterPro" id="IPR018247">
    <property type="entry name" value="EF_Hand_1_Ca_BS"/>
</dbReference>
<reference evidence="4" key="1">
    <citation type="submission" date="2023-08" db="EMBL/GenBank/DDBJ databases">
        <authorList>
            <person name="Chen Y."/>
            <person name="Shah S."/>
            <person name="Dougan E. K."/>
            <person name="Thang M."/>
            <person name="Chan C."/>
        </authorList>
    </citation>
    <scope>NUCLEOTIDE SEQUENCE</scope>
</reference>
<feature type="region of interest" description="Disordered" evidence="2">
    <location>
        <begin position="708"/>
        <end position="731"/>
    </location>
</feature>
<dbReference type="InterPro" id="IPR052591">
    <property type="entry name" value="CML21-like"/>
</dbReference>
<gene>
    <name evidence="4" type="ORF">EVOR1521_LOCUS21518</name>
</gene>
<dbReference type="Gene3D" id="1.10.238.10">
    <property type="entry name" value="EF-hand"/>
    <property type="match status" value="4"/>
</dbReference>
<dbReference type="AlphaFoldDB" id="A0AA36N9D4"/>
<dbReference type="GO" id="GO:0005509">
    <property type="term" value="F:calcium ion binding"/>
    <property type="evidence" value="ECO:0007669"/>
    <property type="project" value="InterPro"/>
</dbReference>
<name>A0AA36N9D4_9DINO</name>
<feature type="domain" description="EF-hand" evidence="3">
    <location>
        <begin position="322"/>
        <end position="357"/>
    </location>
</feature>
<evidence type="ECO:0000313" key="4">
    <source>
        <dbReference type="EMBL" id="CAJ1397519.1"/>
    </source>
</evidence>
<keyword evidence="1" id="KW-0106">Calcium</keyword>
<dbReference type="InterPro" id="IPR011992">
    <property type="entry name" value="EF-hand-dom_pair"/>
</dbReference>
<proteinExistence type="predicted"/>
<dbReference type="Pfam" id="PF13499">
    <property type="entry name" value="EF-hand_7"/>
    <property type="match status" value="1"/>
</dbReference>
<evidence type="ECO:0000313" key="5">
    <source>
        <dbReference type="Proteomes" id="UP001178507"/>
    </source>
</evidence>
<dbReference type="EMBL" id="CAUJNA010003268">
    <property type="protein sequence ID" value="CAJ1397519.1"/>
    <property type="molecule type" value="Genomic_DNA"/>
</dbReference>
<dbReference type="SUPFAM" id="SSF47473">
    <property type="entry name" value="EF-hand"/>
    <property type="match status" value="3"/>
</dbReference>
<evidence type="ECO:0000259" key="3">
    <source>
        <dbReference type="PROSITE" id="PS50222"/>
    </source>
</evidence>
<evidence type="ECO:0000256" key="2">
    <source>
        <dbReference type="SAM" id="MobiDB-lite"/>
    </source>
</evidence>
<dbReference type="PROSITE" id="PS00018">
    <property type="entry name" value="EF_HAND_1"/>
    <property type="match status" value="5"/>
</dbReference>
<dbReference type="PROSITE" id="PS50222">
    <property type="entry name" value="EF_HAND_2"/>
    <property type="match status" value="3"/>
</dbReference>
<dbReference type="InterPro" id="IPR002048">
    <property type="entry name" value="EF_hand_dom"/>
</dbReference>
<feature type="compositionally biased region" description="Polar residues" evidence="2">
    <location>
        <begin position="716"/>
        <end position="725"/>
    </location>
</feature>
<feature type="domain" description="EF-hand" evidence="3">
    <location>
        <begin position="44"/>
        <end position="79"/>
    </location>
</feature>
<accession>A0AA36N9D4</accession>
<keyword evidence="5" id="KW-1185">Reference proteome</keyword>
<organism evidence="4 5">
    <name type="scientific">Effrenium voratum</name>
    <dbReference type="NCBI Taxonomy" id="2562239"/>
    <lineage>
        <taxon>Eukaryota</taxon>
        <taxon>Sar</taxon>
        <taxon>Alveolata</taxon>
        <taxon>Dinophyceae</taxon>
        <taxon>Suessiales</taxon>
        <taxon>Symbiodiniaceae</taxon>
        <taxon>Effrenium</taxon>
    </lineage>
</organism>
<comment type="caution">
    <text evidence="4">The sequence shown here is derived from an EMBL/GenBank/DDBJ whole genome shotgun (WGS) entry which is preliminary data.</text>
</comment>
<feature type="region of interest" description="Disordered" evidence="2">
    <location>
        <begin position="1"/>
        <end position="25"/>
    </location>
</feature>
<protein>
    <recommendedName>
        <fullName evidence="3">EF-hand domain-containing protein</fullName>
    </recommendedName>
</protein>
<feature type="compositionally biased region" description="Polar residues" evidence="2">
    <location>
        <begin position="7"/>
        <end position="21"/>
    </location>
</feature>
<feature type="region of interest" description="Disordered" evidence="2">
    <location>
        <begin position="615"/>
        <end position="643"/>
    </location>
</feature>
<dbReference type="PANTHER" id="PTHR23064">
    <property type="entry name" value="TROPONIN"/>
    <property type="match status" value="1"/>
</dbReference>
<dbReference type="CDD" id="cd00051">
    <property type="entry name" value="EFh"/>
    <property type="match status" value="1"/>
</dbReference>
<evidence type="ECO:0000256" key="1">
    <source>
        <dbReference type="ARBA" id="ARBA00022837"/>
    </source>
</evidence>
<dbReference type="SMART" id="SM00054">
    <property type="entry name" value="EFh"/>
    <property type="match status" value="5"/>
</dbReference>
<feature type="domain" description="EF-hand" evidence="3">
    <location>
        <begin position="486"/>
        <end position="521"/>
    </location>
</feature>